<evidence type="ECO:0000313" key="2">
    <source>
        <dbReference type="EMBL" id="BDL44117.1"/>
    </source>
</evidence>
<keyword evidence="3" id="KW-1185">Reference proteome</keyword>
<dbReference type="InterPro" id="IPR017853">
    <property type="entry name" value="GH"/>
</dbReference>
<sequence length="846" mass="93341">MKFLNRILLLAAVPAMLSAATAAVVFPGPPPGAAGAVQSGSAYTLSNSILTAKFLDKNGSISFGGLTSKLGPVAKAGGELFIVNLADGRSIKSSELKASNVKIANLPPDPKAFRLAERYPGKALTATFQALNGTLRISWRAVLRDNSHYLRQELRLVSTQPVQMKNIVAMQYDLIGGKAGEPRISGNARGALVVNDLAFAALETPMGINTAGNAGNAGNAGDGSTDWKADKWVKNSWTGNFNIPRELKKQYGDHLASAEGPVSIGGKGNLTITFRYTGGDGGNNKLNLAGVQLLSAQGAVLDSDFHPGATGDSSTSNTYKVKVPARGGYMLRYWAETKTEPIASKGEITFSLPVTTAEKEDALPADSRMAQGVWSRKTTLQPREIWNVSSVIGLFAPGQQRRSFLAYMERERAMPYRPFIHYNSWYELNINRNNDSDPAKRMTEEQCLAVLKDWQEQFFQKSGTAIDAFVWDDGWDEFNSLWDFHKMFPQGFRRVNAAAAKQKAGIGAWLGPVGGYGASKGKRLAHWNVKHPDNKIGNFQLSNKEYFDAFVGRCSQMVKDYNMKYFKFDGISTHFHAKGPGNEEDAEGIIRVVEALRKKKGDLYINCTVGTWASPFWFRYADSVWRQENDFGTIGVGDNRDKWITYRDRLVHEVFVQGSPLMPINSMMTHGLIVTRHGPPGCMPKEPENVKKELRCAVACGTSLQELYLDRDLMNAHGGVLWDELAKGIKWIRRNADVLDDVHWVGGNPWDKESREGSVYGWAAWNKDKATLALRNSSDREKSLTATLRSILDIPANVRGGITFKDSFDDQRPLDGFTGKTVDIDKELTFTLKPFEVFVYEGGKVK</sequence>
<reference evidence="2" key="1">
    <citation type="submission" date="2022-06" db="EMBL/GenBank/DDBJ databases">
        <title>Akkermansia biwalacus sp. nov., an anaerobic mucin-degrading bacterium isolated from human intestine.</title>
        <authorList>
            <person name="Kobayashi Y."/>
            <person name="Inoue S."/>
            <person name="Kawahara T."/>
            <person name="Kohda N."/>
        </authorList>
    </citation>
    <scope>NUCLEOTIDE SEQUENCE</scope>
    <source>
        <strain evidence="2">WON2089</strain>
    </source>
</reference>
<feature type="chain" id="PRO_5047041873" description="Enterotoxin" evidence="1">
    <location>
        <begin position="23"/>
        <end position="846"/>
    </location>
</feature>
<proteinExistence type="predicted"/>
<evidence type="ECO:0008006" key="4">
    <source>
        <dbReference type="Google" id="ProtNLM"/>
    </source>
</evidence>
<evidence type="ECO:0000256" key="1">
    <source>
        <dbReference type="SAM" id="SignalP"/>
    </source>
</evidence>
<gene>
    <name evidence="2" type="ORF">Abiwalacus_16910</name>
</gene>
<dbReference type="Gene3D" id="3.20.20.70">
    <property type="entry name" value="Aldolase class I"/>
    <property type="match status" value="1"/>
</dbReference>
<dbReference type="InterPro" id="IPR013785">
    <property type="entry name" value="Aldolase_TIM"/>
</dbReference>
<dbReference type="SUPFAM" id="SSF51445">
    <property type="entry name" value="(Trans)glycosidases"/>
    <property type="match status" value="1"/>
</dbReference>
<organism evidence="2 3">
    <name type="scientific">Akkermansia biwaensis</name>
    <dbReference type="NCBI Taxonomy" id="2946555"/>
    <lineage>
        <taxon>Bacteria</taxon>
        <taxon>Pseudomonadati</taxon>
        <taxon>Verrucomicrobiota</taxon>
        <taxon>Verrucomicrobiia</taxon>
        <taxon>Verrucomicrobiales</taxon>
        <taxon>Akkermansiaceae</taxon>
        <taxon>Akkermansia</taxon>
    </lineage>
</organism>
<dbReference type="Proteomes" id="UP001062263">
    <property type="component" value="Chromosome"/>
</dbReference>
<dbReference type="RefSeq" id="WP_215436880.1">
    <property type="nucleotide sequence ID" value="NZ_AP025943.1"/>
</dbReference>
<evidence type="ECO:0000313" key="3">
    <source>
        <dbReference type="Proteomes" id="UP001062263"/>
    </source>
</evidence>
<accession>A0ABN6QLK0</accession>
<dbReference type="EMBL" id="AP025943">
    <property type="protein sequence ID" value="BDL44117.1"/>
    <property type="molecule type" value="Genomic_DNA"/>
</dbReference>
<keyword evidence="1" id="KW-0732">Signal</keyword>
<name>A0ABN6QLK0_9BACT</name>
<protein>
    <recommendedName>
        <fullName evidence="4">Enterotoxin</fullName>
    </recommendedName>
</protein>
<feature type="signal peptide" evidence="1">
    <location>
        <begin position="1"/>
        <end position="22"/>
    </location>
</feature>